<reference evidence="5 6" key="1">
    <citation type="submission" date="2020-04" db="EMBL/GenBank/DDBJ databases">
        <title>Thalassotalea sp. M1531, isolated from the surface of marine red alga.</title>
        <authorList>
            <person name="Pang L."/>
            <person name="Lu D.-C."/>
        </authorList>
    </citation>
    <scope>NUCLEOTIDE SEQUENCE [LARGE SCALE GENOMIC DNA]</scope>
    <source>
        <strain evidence="5 6">M1531</strain>
    </source>
</reference>
<keyword evidence="4" id="KW-0119">Carbohydrate metabolism</keyword>
<dbReference type="SFLD" id="SFLDG01135">
    <property type="entry name" value="C1.5.6:_HAD__Beta-PGM__Phospha"/>
    <property type="match status" value="1"/>
</dbReference>
<accession>A0A7Y0LC49</accession>
<dbReference type="InterPro" id="IPR050155">
    <property type="entry name" value="HAD-like_hydrolase_sf"/>
</dbReference>
<dbReference type="RefSeq" id="WP_169074709.1">
    <property type="nucleotide sequence ID" value="NZ_JABBXH010000002.1"/>
</dbReference>
<evidence type="ECO:0000313" key="5">
    <source>
        <dbReference type="EMBL" id="NMP31392.1"/>
    </source>
</evidence>
<dbReference type="InterPro" id="IPR036412">
    <property type="entry name" value="HAD-like_sf"/>
</dbReference>
<dbReference type="Proteomes" id="UP000568664">
    <property type="component" value="Unassembled WGS sequence"/>
</dbReference>
<dbReference type="SFLD" id="SFLDG01129">
    <property type="entry name" value="C1.5:_HAD__Beta-PGM__Phosphata"/>
    <property type="match status" value="1"/>
</dbReference>
<comment type="caution">
    <text evidence="5">The sequence shown here is derived from an EMBL/GenBank/DDBJ whole genome shotgun (WGS) entry which is preliminary data.</text>
</comment>
<dbReference type="PANTHER" id="PTHR43434:SF23">
    <property type="entry name" value="PHOSPHOGLYCOLATE PHOSPHATASE"/>
    <property type="match status" value="1"/>
</dbReference>
<dbReference type="InterPro" id="IPR041492">
    <property type="entry name" value="HAD_2"/>
</dbReference>
<dbReference type="NCBIfam" id="TIGR01549">
    <property type="entry name" value="HAD-SF-IA-v1"/>
    <property type="match status" value="1"/>
</dbReference>
<dbReference type="NCBIfam" id="TIGR01509">
    <property type="entry name" value="HAD-SF-IA-v3"/>
    <property type="match status" value="1"/>
</dbReference>
<gene>
    <name evidence="5" type="ORF">HII17_07445</name>
</gene>
<proteinExistence type="predicted"/>
<dbReference type="Gene3D" id="3.40.50.1000">
    <property type="entry name" value="HAD superfamily/HAD-like"/>
    <property type="match status" value="1"/>
</dbReference>
<sequence>MSKFKGVLFDLDGTLLDTANDLGEALNFVLSQHNLPTVAREKYRPVASDGAKGLLELGFKDKLSQYDYEALRKEFLNYYQKNIAVHTCLYSGINDLIAYLDENNIPWGIVTNKPINLTNALLPSFTELSNAQSILGGDSLPQRKPHPAPLLQAAKEIGVAPSDCIYVGDAPRDIEAGNRANMFTVIAKWGYIENLNEIDEWLANIKIDHPIALKAHVL</sequence>
<dbReference type="InterPro" id="IPR023198">
    <property type="entry name" value="PGP-like_dom2"/>
</dbReference>
<dbReference type="Gene3D" id="1.10.150.240">
    <property type="entry name" value="Putative phosphatase, domain 2"/>
    <property type="match status" value="1"/>
</dbReference>
<evidence type="ECO:0000256" key="3">
    <source>
        <dbReference type="ARBA" id="ARBA00022842"/>
    </source>
</evidence>
<dbReference type="GO" id="GO:0008967">
    <property type="term" value="F:phosphoglycolate phosphatase activity"/>
    <property type="evidence" value="ECO:0007669"/>
    <property type="project" value="TreeGrafter"/>
</dbReference>
<dbReference type="PRINTS" id="PR00413">
    <property type="entry name" value="HADHALOGNASE"/>
</dbReference>
<keyword evidence="1" id="KW-0479">Metal-binding</keyword>
<keyword evidence="3" id="KW-0460">Magnesium</keyword>
<dbReference type="InterPro" id="IPR023214">
    <property type="entry name" value="HAD_sf"/>
</dbReference>
<keyword evidence="6" id="KW-1185">Reference proteome</keyword>
<protein>
    <submittedName>
        <fullName evidence="5">HAD-IA family hydrolase</fullName>
    </submittedName>
</protein>
<evidence type="ECO:0000313" key="6">
    <source>
        <dbReference type="Proteomes" id="UP000568664"/>
    </source>
</evidence>
<name>A0A7Y0LC49_9GAMM</name>
<evidence type="ECO:0000256" key="1">
    <source>
        <dbReference type="ARBA" id="ARBA00022723"/>
    </source>
</evidence>
<dbReference type="InterPro" id="IPR006439">
    <property type="entry name" value="HAD-SF_hydro_IA"/>
</dbReference>
<organism evidence="5 6">
    <name type="scientific">Thalassotalea algicola</name>
    <dbReference type="NCBI Taxonomy" id="2716224"/>
    <lineage>
        <taxon>Bacteria</taxon>
        <taxon>Pseudomonadati</taxon>
        <taxon>Pseudomonadota</taxon>
        <taxon>Gammaproteobacteria</taxon>
        <taxon>Alteromonadales</taxon>
        <taxon>Colwelliaceae</taxon>
        <taxon>Thalassotalea</taxon>
    </lineage>
</organism>
<dbReference type="SUPFAM" id="SSF56784">
    <property type="entry name" value="HAD-like"/>
    <property type="match status" value="1"/>
</dbReference>
<evidence type="ECO:0000256" key="2">
    <source>
        <dbReference type="ARBA" id="ARBA00022801"/>
    </source>
</evidence>
<evidence type="ECO:0000256" key="4">
    <source>
        <dbReference type="ARBA" id="ARBA00023277"/>
    </source>
</evidence>
<dbReference type="AlphaFoldDB" id="A0A7Y0LC49"/>
<dbReference type="Pfam" id="PF13419">
    <property type="entry name" value="HAD_2"/>
    <property type="match status" value="1"/>
</dbReference>
<dbReference type="GO" id="GO:0046872">
    <property type="term" value="F:metal ion binding"/>
    <property type="evidence" value="ECO:0007669"/>
    <property type="project" value="UniProtKB-KW"/>
</dbReference>
<dbReference type="PANTHER" id="PTHR43434">
    <property type="entry name" value="PHOSPHOGLYCOLATE PHOSPHATASE"/>
    <property type="match status" value="1"/>
</dbReference>
<dbReference type="EMBL" id="JABBXH010000002">
    <property type="protein sequence ID" value="NMP31392.1"/>
    <property type="molecule type" value="Genomic_DNA"/>
</dbReference>
<dbReference type="SFLD" id="SFLDS00003">
    <property type="entry name" value="Haloacid_Dehalogenase"/>
    <property type="match status" value="1"/>
</dbReference>
<keyword evidence="2 5" id="KW-0378">Hydrolase</keyword>
<dbReference type="GO" id="GO:0006281">
    <property type="term" value="P:DNA repair"/>
    <property type="evidence" value="ECO:0007669"/>
    <property type="project" value="TreeGrafter"/>
</dbReference>
<dbReference type="GO" id="GO:0005829">
    <property type="term" value="C:cytosol"/>
    <property type="evidence" value="ECO:0007669"/>
    <property type="project" value="TreeGrafter"/>
</dbReference>